<protein>
    <recommendedName>
        <fullName evidence="4">ECF transporter S component</fullName>
    </recommendedName>
</protein>
<dbReference type="Proteomes" id="UP001305815">
    <property type="component" value="Chromosome"/>
</dbReference>
<evidence type="ECO:0008006" key="4">
    <source>
        <dbReference type="Google" id="ProtNLM"/>
    </source>
</evidence>
<feature type="transmembrane region" description="Helical" evidence="1">
    <location>
        <begin position="41"/>
        <end position="65"/>
    </location>
</feature>
<dbReference type="RefSeq" id="WP_316264688.1">
    <property type="nucleotide sequence ID" value="NZ_AP027742.1"/>
</dbReference>
<evidence type="ECO:0000313" key="2">
    <source>
        <dbReference type="EMBL" id="BDZ77663.1"/>
    </source>
</evidence>
<keyword evidence="1" id="KW-0812">Transmembrane</keyword>
<gene>
    <name evidence="2" type="ORF">Lac1_18460</name>
</gene>
<dbReference type="EMBL" id="AP027742">
    <property type="protein sequence ID" value="BDZ77663.1"/>
    <property type="molecule type" value="Genomic_DNA"/>
</dbReference>
<keyword evidence="3" id="KW-1185">Reference proteome</keyword>
<evidence type="ECO:0000256" key="1">
    <source>
        <dbReference type="SAM" id="Phobius"/>
    </source>
</evidence>
<organism evidence="2 3">
    <name type="scientific">Claveliimonas bilis</name>
    <dbReference type="NCBI Taxonomy" id="3028070"/>
    <lineage>
        <taxon>Bacteria</taxon>
        <taxon>Bacillati</taxon>
        <taxon>Bacillota</taxon>
        <taxon>Clostridia</taxon>
        <taxon>Lachnospirales</taxon>
        <taxon>Lachnospiraceae</taxon>
        <taxon>Claveliimonas</taxon>
    </lineage>
</organism>
<dbReference type="Gene3D" id="1.10.1760.20">
    <property type="match status" value="1"/>
</dbReference>
<feature type="transmembrane region" description="Helical" evidence="1">
    <location>
        <begin position="6"/>
        <end position="29"/>
    </location>
</feature>
<accession>A0ABM8I8U4</accession>
<feature type="transmembrane region" description="Helical" evidence="1">
    <location>
        <begin position="71"/>
        <end position="92"/>
    </location>
</feature>
<reference evidence="3" key="1">
    <citation type="journal article" date="2023" name="Int. J. Syst. Evol. Microbiol.">
        <title>Claveliimonas bilis gen. nov., sp. nov., deoxycholic acid-producing bacteria isolated from human faeces, and reclassification of Sellimonas monacensis Zenner et al. 2021 as Claveliimonas monacensis comb. nov.</title>
        <authorList>
            <person name="Hisatomi A."/>
            <person name="Kastawa N.W.E.P.G."/>
            <person name="Song I."/>
            <person name="Ohkuma M."/>
            <person name="Fukiya S."/>
            <person name="Sakamoto M."/>
        </authorList>
    </citation>
    <scope>NUCLEOTIDE SEQUENCE [LARGE SCALE GENOMIC DNA]</scope>
    <source>
        <strain evidence="3">12BBH14</strain>
    </source>
</reference>
<name>A0ABM8I8U4_9FIRM</name>
<feature type="transmembrane region" description="Helical" evidence="1">
    <location>
        <begin position="104"/>
        <end position="126"/>
    </location>
</feature>
<feature type="transmembrane region" description="Helical" evidence="1">
    <location>
        <begin position="156"/>
        <end position="177"/>
    </location>
</feature>
<sequence>MKKRNIIKGILSLIIAAVITALTAIIPIVASVGKAVYANNVAVIFIGMELGPVAGIVYTILSSFILNNIGMGSGVLLYVLLFQIVEAGLLGLLWHKKRMHMGRYLLTVIGGTFLLKPLSYMLFYIFNSSILGDITFLEYMKSNYLLYLQNGWTDTLIIYATGIIIAYILQYILDMIFEKMEKRRKTNEKEGINCSAHRADSY</sequence>
<evidence type="ECO:0000313" key="3">
    <source>
        <dbReference type="Proteomes" id="UP001305815"/>
    </source>
</evidence>
<keyword evidence="1" id="KW-0472">Membrane</keyword>
<proteinExistence type="predicted"/>
<keyword evidence="1" id="KW-1133">Transmembrane helix</keyword>